<sequence>RLSAERCVLLARCVSRYSLPSSNRISDTKNEIRAKRSKILLGGGQKRIDEQHKKGKLTARERINVLLDDGSFTEYDAFMEHNCTNFGMEKNKISCDSVVTGHGTINGRRVFLYSQDFTVFGGSLGLVHSQKICKIMDQAMMLGTPLIGLNDSGGARIQEGVDSLAGFCEIFKRNVDASGVVPQVSLIMGPCAGGAAYSPALTDFIFMVRDTSHLFITGPEVVRQVTNETVTQDELGGAKTHTTLSGVAHRAFDNEVEALLSLREFLTFLPSSNRELPPRRECCDPVDREVPFFDQVIPLDPSETYDMHKIINGLVDESEFFELMEFHAPNIITGFARLGGHPVGIVANQPTVAAGCLDIAASVKGARFVRFCDAFNIPLISLVDVPGFLPGLSQEACGIIRHGAKLLFAFCEATVPKITVITRKAYGGAYCVMSSKHMRGDVNYAWPSAEIAVMGAKGAVPIVFRKECTSPEAVASLEASYKRAFAGPFPAAARGYLDDIIEPRMTRARLCADLEILRNKHLPTSTQFPRKHANMPL</sequence>
<dbReference type="AlphaFoldDB" id="A0A564YVL7"/>
<proteinExistence type="inferred from homology"/>
<keyword evidence="13" id="KW-1185">Reference proteome</keyword>
<evidence type="ECO:0000256" key="3">
    <source>
        <dbReference type="ARBA" id="ARBA00011842"/>
    </source>
</evidence>
<dbReference type="InterPro" id="IPR000438">
    <property type="entry name" value="Acetyl_CoA_COase_Trfase_b_su"/>
</dbReference>
<comment type="similarity">
    <text evidence="2">Belongs to the AccD/PCCB family.</text>
</comment>
<comment type="catalytic activity">
    <reaction evidence="8">
        <text>butanoyl-CoA + hydrogencarbonate + ATP = (2S)-ethylmalonyl-CoA + ADP + phosphate + H(+)</text>
        <dbReference type="Rhea" id="RHEA:59520"/>
        <dbReference type="ChEBI" id="CHEBI:15378"/>
        <dbReference type="ChEBI" id="CHEBI:17544"/>
        <dbReference type="ChEBI" id="CHEBI:30616"/>
        <dbReference type="ChEBI" id="CHEBI:43474"/>
        <dbReference type="ChEBI" id="CHEBI:57371"/>
        <dbReference type="ChEBI" id="CHEBI:60909"/>
        <dbReference type="ChEBI" id="CHEBI:456216"/>
    </reaction>
    <physiologicalReaction direction="left-to-right" evidence="8">
        <dbReference type="Rhea" id="RHEA:59521"/>
    </physiologicalReaction>
</comment>
<dbReference type="PANTHER" id="PTHR43842:SF2">
    <property type="entry name" value="PROPIONYL-COA CARBOXYLASE BETA CHAIN, MITOCHONDRIAL"/>
    <property type="match status" value="1"/>
</dbReference>
<comment type="pathway">
    <text evidence="1">Metabolic intermediate metabolism; propanoyl-CoA degradation; succinyl-CoA from propanoyl-CoA: step 1/3.</text>
</comment>
<dbReference type="InterPro" id="IPR034733">
    <property type="entry name" value="AcCoA_carboxyl_beta"/>
</dbReference>
<dbReference type="InterPro" id="IPR051047">
    <property type="entry name" value="AccD/PCCB"/>
</dbReference>
<dbReference type="Proteomes" id="UP000321570">
    <property type="component" value="Unassembled WGS sequence"/>
</dbReference>
<feature type="non-terminal residue" evidence="12">
    <location>
        <position position="1"/>
    </location>
</feature>
<dbReference type="PROSITE" id="PS50989">
    <property type="entry name" value="COA_CT_CTER"/>
    <property type="match status" value="1"/>
</dbReference>
<dbReference type="InterPro" id="IPR029045">
    <property type="entry name" value="ClpP/crotonase-like_dom_sf"/>
</dbReference>
<evidence type="ECO:0000256" key="1">
    <source>
        <dbReference type="ARBA" id="ARBA00005060"/>
    </source>
</evidence>
<evidence type="ECO:0000256" key="4">
    <source>
        <dbReference type="ARBA" id="ARBA00013050"/>
    </source>
</evidence>
<comment type="catalytic activity">
    <reaction evidence="9">
        <text>propanoyl-CoA + hydrogencarbonate + ATP = (S)-methylmalonyl-CoA + ADP + phosphate + H(+)</text>
        <dbReference type="Rhea" id="RHEA:23720"/>
        <dbReference type="ChEBI" id="CHEBI:15378"/>
        <dbReference type="ChEBI" id="CHEBI:17544"/>
        <dbReference type="ChEBI" id="CHEBI:30616"/>
        <dbReference type="ChEBI" id="CHEBI:43474"/>
        <dbReference type="ChEBI" id="CHEBI:57327"/>
        <dbReference type="ChEBI" id="CHEBI:57392"/>
        <dbReference type="ChEBI" id="CHEBI:456216"/>
        <dbReference type="EC" id="6.4.1.3"/>
    </reaction>
    <physiologicalReaction direction="left-to-right" evidence="9">
        <dbReference type="Rhea" id="RHEA:23721"/>
    </physiologicalReaction>
</comment>
<dbReference type="GO" id="GO:0009317">
    <property type="term" value="C:acetyl-CoA carboxylase complex"/>
    <property type="evidence" value="ECO:0007669"/>
    <property type="project" value="InterPro"/>
</dbReference>
<evidence type="ECO:0000313" key="12">
    <source>
        <dbReference type="EMBL" id="VUZ51285.1"/>
    </source>
</evidence>
<dbReference type="GO" id="GO:0003989">
    <property type="term" value="F:acetyl-CoA carboxylase activity"/>
    <property type="evidence" value="ECO:0007669"/>
    <property type="project" value="InterPro"/>
</dbReference>
<dbReference type="Pfam" id="PF01039">
    <property type="entry name" value="Carboxyl_trans"/>
    <property type="match status" value="1"/>
</dbReference>
<dbReference type="FunFam" id="3.90.226.10:FF:000017">
    <property type="entry name" value="Propionyl-CoA carboxylase subunit beta 5"/>
    <property type="match status" value="1"/>
</dbReference>
<dbReference type="FunFam" id="3.90.226.10:FF:000016">
    <property type="entry name" value="Propionyl-CoA carboxylase, beta subunit"/>
    <property type="match status" value="1"/>
</dbReference>
<dbReference type="Gene3D" id="3.90.226.10">
    <property type="entry name" value="2-enoyl-CoA Hydratase, Chain A, domain 1"/>
    <property type="match status" value="2"/>
</dbReference>
<evidence type="ECO:0000256" key="2">
    <source>
        <dbReference type="ARBA" id="ARBA00006102"/>
    </source>
</evidence>
<evidence type="ECO:0000259" key="10">
    <source>
        <dbReference type="PROSITE" id="PS50980"/>
    </source>
</evidence>
<evidence type="ECO:0000256" key="5">
    <source>
        <dbReference type="ARBA" id="ARBA00038567"/>
    </source>
</evidence>
<dbReference type="SUPFAM" id="SSF52096">
    <property type="entry name" value="ClpP/crotonase"/>
    <property type="match status" value="2"/>
</dbReference>
<comment type="subunit">
    <text evidence="3">Acetyl-CoA carboxylase is a heterohexamer composed of biotin carboxyl carrier protein, biotin carboxylase and 2 subunits each of ACCase subunit alpha and ACCase plastid-coded subunit beta (accD).</text>
</comment>
<organism evidence="12 13">
    <name type="scientific">Hymenolepis diminuta</name>
    <name type="common">Rat tapeworm</name>
    <dbReference type="NCBI Taxonomy" id="6216"/>
    <lineage>
        <taxon>Eukaryota</taxon>
        <taxon>Metazoa</taxon>
        <taxon>Spiralia</taxon>
        <taxon>Lophotrochozoa</taxon>
        <taxon>Platyhelminthes</taxon>
        <taxon>Cestoda</taxon>
        <taxon>Eucestoda</taxon>
        <taxon>Cyclophyllidea</taxon>
        <taxon>Hymenolepididae</taxon>
        <taxon>Hymenolepis</taxon>
    </lineage>
</organism>
<evidence type="ECO:0000256" key="8">
    <source>
        <dbReference type="ARBA" id="ARBA00048208"/>
    </source>
</evidence>
<name>A0A564YVL7_HYMDI</name>
<dbReference type="PROSITE" id="PS50980">
    <property type="entry name" value="COA_CT_NTER"/>
    <property type="match status" value="1"/>
</dbReference>
<evidence type="ECO:0000313" key="13">
    <source>
        <dbReference type="Proteomes" id="UP000321570"/>
    </source>
</evidence>
<dbReference type="EC" id="6.4.1.3" evidence="4"/>
<feature type="domain" description="CoA carboxyltransferase C-terminal" evidence="11">
    <location>
        <begin position="285"/>
        <end position="524"/>
    </location>
</feature>
<dbReference type="InterPro" id="IPR011762">
    <property type="entry name" value="COA_CT_N"/>
</dbReference>
<dbReference type="PANTHER" id="PTHR43842">
    <property type="entry name" value="PROPIONYL-COA CARBOXYLASE BETA CHAIN"/>
    <property type="match status" value="1"/>
</dbReference>
<evidence type="ECO:0000256" key="9">
    <source>
        <dbReference type="ARBA" id="ARBA00049495"/>
    </source>
</evidence>
<feature type="domain" description="CoA carboxyltransferase N-terminal" evidence="10">
    <location>
        <begin position="25"/>
        <end position="281"/>
    </location>
</feature>
<evidence type="ECO:0000256" key="6">
    <source>
        <dbReference type="ARBA" id="ARBA00041138"/>
    </source>
</evidence>
<evidence type="ECO:0000256" key="7">
    <source>
        <dbReference type="ARBA" id="ARBA00042797"/>
    </source>
</evidence>
<gene>
    <name evidence="12" type="ORF">WMSIL1_LOCUS9912</name>
</gene>
<dbReference type="GO" id="GO:0009062">
    <property type="term" value="P:fatty acid catabolic process"/>
    <property type="evidence" value="ECO:0007669"/>
    <property type="project" value="UniProtKB-ARBA"/>
</dbReference>
<comment type="subunit">
    <text evidence="5">The holoenzyme is a dodecamer composed of 6 PCCA/alpha subunits and 6 PCCB/beta subunits.</text>
</comment>
<dbReference type="PRINTS" id="PR01070">
    <property type="entry name" value="ACCCTRFRASEB"/>
</dbReference>
<dbReference type="InterPro" id="IPR011763">
    <property type="entry name" value="COA_CT_C"/>
</dbReference>
<evidence type="ECO:0000259" key="11">
    <source>
        <dbReference type="PROSITE" id="PS50989"/>
    </source>
</evidence>
<dbReference type="GO" id="GO:0004658">
    <property type="term" value="F:propionyl-CoA carboxylase activity"/>
    <property type="evidence" value="ECO:0007669"/>
    <property type="project" value="UniProtKB-EC"/>
</dbReference>
<accession>A0A564YVL7</accession>
<protein>
    <recommendedName>
        <fullName evidence="6">Propionyl-CoA carboxylase beta chain, mitochondrial</fullName>
        <ecNumber evidence="4">6.4.1.3</ecNumber>
    </recommendedName>
    <alternativeName>
        <fullName evidence="7">Propanoyl-CoA:carbon dioxide ligase subunit beta</fullName>
    </alternativeName>
</protein>
<dbReference type="GO" id="GO:0006633">
    <property type="term" value="P:fatty acid biosynthetic process"/>
    <property type="evidence" value="ECO:0007669"/>
    <property type="project" value="InterPro"/>
</dbReference>
<dbReference type="GO" id="GO:0005739">
    <property type="term" value="C:mitochondrion"/>
    <property type="evidence" value="ECO:0007669"/>
    <property type="project" value="TreeGrafter"/>
</dbReference>
<dbReference type="EMBL" id="CABIJS010000432">
    <property type="protein sequence ID" value="VUZ51285.1"/>
    <property type="molecule type" value="Genomic_DNA"/>
</dbReference>
<reference evidence="12 13" key="1">
    <citation type="submission" date="2019-07" db="EMBL/GenBank/DDBJ databases">
        <authorList>
            <person name="Jastrzebski P J."/>
            <person name="Paukszto L."/>
            <person name="Jastrzebski P J."/>
        </authorList>
    </citation>
    <scope>NUCLEOTIDE SEQUENCE [LARGE SCALE GENOMIC DNA]</scope>
    <source>
        <strain evidence="12 13">WMS-il1</strain>
    </source>
</reference>